<name>A0A1G2E3Z2_9BACT</name>
<dbReference type="NCBIfam" id="NF001138">
    <property type="entry name" value="PRK00143.1"/>
    <property type="match status" value="1"/>
</dbReference>
<dbReference type="Proteomes" id="UP000178106">
    <property type="component" value="Unassembled WGS sequence"/>
</dbReference>
<feature type="active site" description="Cysteine persulfide intermediate" evidence="9">
    <location>
        <position position="195"/>
    </location>
</feature>
<feature type="site" description="Interaction with tRNA" evidence="9">
    <location>
        <position position="124"/>
    </location>
</feature>
<evidence type="ECO:0000256" key="1">
    <source>
        <dbReference type="ARBA" id="ARBA00022555"/>
    </source>
</evidence>
<keyword evidence="1 9" id="KW-0820">tRNA-binding</keyword>
<gene>
    <name evidence="9" type="primary">mnmA</name>
    <name evidence="12" type="ORF">A2494_04400</name>
</gene>
<feature type="binding site" evidence="9">
    <location>
        <begin position="10"/>
        <end position="17"/>
    </location>
    <ligand>
        <name>ATP</name>
        <dbReference type="ChEBI" id="CHEBI:30616"/>
    </ligand>
</feature>
<keyword evidence="3 9" id="KW-0819">tRNA processing</keyword>
<feature type="region of interest" description="Interaction with tRNA" evidence="9">
    <location>
        <begin position="305"/>
        <end position="306"/>
    </location>
</feature>
<keyword evidence="5 9" id="KW-0067">ATP-binding</keyword>
<dbReference type="GO" id="GO:0000049">
    <property type="term" value="F:tRNA binding"/>
    <property type="evidence" value="ECO:0007669"/>
    <property type="project" value="UniProtKB-KW"/>
</dbReference>
<dbReference type="CDD" id="cd01998">
    <property type="entry name" value="MnmA_TRMU-like"/>
    <property type="match status" value="1"/>
</dbReference>
<comment type="caution">
    <text evidence="12">The sequence shown here is derived from an EMBL/GenBank/DDBJ whole genome shotgun (WGS) entry which is preliminary data.</text>
</comment>
<evidence type="ECO:0000256" key="8">
    <source>
        <dbReference type="ARBA" id="ARBA00051542"/>
    </source>
</evidence>
<dbReference type="AlphaFoldDB" id="A0A1G2E3Z2"/>
<dbReference type="GO" id="GO:0005737">
    <property type="term" value="C:cytoplasm"/>
    <property type="evidence" value="ECO:0007669"/>
    <property type="project" value="UniProtKB-SubCell"/>
</dbReference>
<dbReference type="Pfam" id="PF20258">
    <property type="entry name" value="tRNA_Me_trans_C"/>
    <property type="match status" value="1"/>
</dbReference>
<evidence type="ECO:0000313" key="12">
    <source>
        <dbReference type="EMBL" id="OGZ19971.1"/>
    </source>
</evidence>
<dbReference type="NCBIfam" id="TIGR00420">
    <property type="entry name" value="trmU"/>
    <property type="match status" value="1"/>
</dbReference>
<comment type="function">
    <text evidence="9">Catalyzes the 2-thiolation of uridine at the wobble position (U34) of tRNA, leading to the formation of s(2)U34.</text>
</comment>
<comment type="catalytic activity">
    <reaction evidence="8 9">
        <text>S-sulfanyl-L-cysteinyl-[protein] + uridine(34) in tRNA + AH2 + ATP = 2-thiouridine(34) in tRNA + L-cysteinyl-[protein] + A + AMP + diphosphate + H(+)</text>
        <dbReference type="Rhea" id="RHEA:47032"/>
        <dbReference type="Rhea" id="RHEA-COMP:10131"/>
        <dbReference type="Rhea" id="RHEA-COMP:11726"/>
        <dbReference type="Rhea" id="RHEA-COMP:11727"/>
        <dbReference type="Rhea" id="RHEA-COMP:11728"/>
        <dbReference type="ChEBI" id="CHEBI:13193"/>
        <dbReference type="ChEBI" id="CHEBI:15378"/>
        <dbReference type="ChEBI" id="CHEBI:17499"/>
        <dbReference type="ChEBI" id="CHEBI:29950"/>
        <dbReference type="ChEBI" id="CHEBI:30616"/>
        <dbReference type="ChEBI" id="CHEBI:33019"/>
        <dbReference type="ChEBI" id="CHEBI:61963"/>
        <dbReference type="ChEBI" id="CHEBI:65315"/>
        <dbReference type="ChEBI" id="CHEBI:87170"/>
        <dbReference type="ChEBI" id="CHEBI:456215"/>
        <dbReference type="EC" id="2.8.1.13"/>
    </reaction>
</comment>
<dbReference type="GO" id="GO:0005524">
    <property type="term" value="F:ATP binding"/>
    <property type="evidence" value="ECO:0007669"/>
    <property type="project" value="UniProtKB-KW"/>
</dbReference>
<dbReference type="GO" id="GO:0002143">
    <property type="term" value="P:tRNA wobble position uridine thiolation"/>
    <property type="evidence" value="ECO:0007669"/>
    <property type="project" value="TreeGrafter"/>
</dbReference>
<evidence type="ECO:0000256" key="3">
    <source>
        <dbReference type="ARBA" id="ARBA00022694"/>
    </source>
</evidence>
<keyword evidence="9" id="KW-0963">Cytoplasm</keyword>
<dbReference type="EMBL" id="MHLU01000035">
    <property type="protein sequence ID" value="OGZ19971.1"/>
    <property type="molecule type" value="Genomic_DNA"/>
</dbReference>
<dbReference type="Pfam" id="PF03054">
    <property type="entry name" value="tRNA_Me_trans"/>
    <property type="match status" value="1"/>
</dbReference>
<evidence type="ECO:0000256" key="4">
    <source>
        <dbReference type="ARBA" id="ARBA00022741"/>
    </source>
</evidence>
<feature type="region of interest" description="Interaction with tRNA" evidence="9">
    <location>
        <begin position="145"/>
        <end position="147"/>
    </location>
</feature>
<proteinExistence type="inferred from homology"/>
<evidence type="ECO:0000256" key="6">
    <source>
        <dbReference type="ARBA" id="ARBA00022884"/>
    </source>
</evidence>
<dbReference type="Gene3D" id="2.40.30.10">
    <property type="entry name" value="Translation factors"/>
    <property type="match status" value="1"/>
</dbReference>
<dbReference type="InterPro" id="IPR046884">
    <property type="entry name" value="MnmA-like_central"/>
</dbReference>
<feature type="binding site" evidence="9">
    <location>
        <position position="36"/>
    </location>
    <ligand>
        <name>ATP</name>
        <dbReference type="ChEBI" id="CHEBI:30616"/>
    </ligand>
</feature>
<dbReference type="EC" id="2.8.1.13" evidence="9"/>
<accession>A0A1G2E3Z2</accession>
<dbReference type="InterPro" id="IPR023382">
    <property type="entry name" value="MnmA-like_central_sf"/>
</dbReference>
<organism evidence="12 13">
    <name type="scientific">Candidatus Lloydbacteria bacterium RIFOXYC12_FULL_46_25</name>
    <dbReference type="NCBI Taxonomy" id="1798670"/>
    <lineage>
        <taxon>Bacteria</taxon>
        <taxon>Candidatus Lloydiibacteriota</taxon>
    </lineage>
</organism>
<dbReference type="InterPro" id="IPR014729">
    <property type="entry name" value="Rossmann-like_a/b/a_fold"/>
</dbReference>
<evidence type="ECO:0000256" key="7">
    <source>
        <dbReference type="ARBA" id="ARBA00023157"/>
    </source>
</evidence>
<feature type="domain" description="tRNA-specific 2-thiouridylase MnmA-like C-terminal" evidence="10">
    <location>
        <begin position="297"/>
        <end position="356"/>
    </location>
</feature>
<dbReference type="GO" id="GO:0103016">
    <property type="term" value="F:tRNA-uridine 2-sulfurtransferase activity"/>
    <property type="evidence" value="ECO:0007669"/>
    <property type="project" value="UniProtKB-EC"/>
</dbReference>
<reference evidence="12 13" key="1">
    <citation type="journal article" date="2016" name="Nat. Commun.">
        <title>Thousands of microbial genomes shed light on interconnected biogeochemical processes in an aquifer system.</title>
        <authorList>
            <person name="Anantharaman K."/>
            <person name="Brown C.T."/>
            <person name="Hug L.A."/>
            <person name="Sharon I."/>
            <person name="Castelle C.J."/>
            <person name="Probst A.J."/>
            <person name="Thomas B.C."/>
            <person name="Singh A."/>
            <person name="Wilkins M.J."/>
            <person name="Karaoz U."/>
            <person name="Brodie E.L."/>
            <person name="Williams K.H."/>
            <person name="Hubbard S.S."/>
            <person name="Banfield J.F."/>
        </authorList>
    </citation>
    <scope>NUCLEOTIDE SEQUENCE [LARGE SCALE GENOMIC DNA]</scope>
</reference>
<evidence type="ECO:0000256" key="2">
    <source>
        <dbReference type="ARBA" id="ARBA00022679"/>
    </source>
</evidence>
<comment type="subcellular location">
    <subcellularLocation>
        <location evidence="9">Cytoplasm</location>
    </subcellularLocation>
</comment>
<keyword evidence="6 9" id="KW-0694">RNA-binding</keyword>
<dbReference type="PANTHER" id="PTHR11933:SF5">
    <property type="entry name" value="MITOCHONDRIAL TRNA-SPECIFIC 2-THIOURIDYLASE 1"/>
    <property type="match status" value="1"/>
</dbReference>
<comment type="similarity">
    <text evidence="9">Belongs to the MnmA/TRMU family.</text>
</comment>
<evidence type="ECO:0000256" key="5">
    <source>
        <dbReference type="ARBA" id="ARBA00022840"/>
    </source>
</evidence>
<feature type="site" description="Interaction with tRNA" evidence="9">
    <location>
        <position position="340"/>
    </location>
</feature>
<dbReference type="Gene3D" id="2.30.30.280">
    <property type="entry name" value="Adenine nucleotide alpha hydrolases-like domains"/>
    <property type="match status" value="1"/>
</dbReference>
<dbReference type="FunFam" id="2.30.30.280:FF:000001">
    <property type="entry name" value="tRNA-specific 2-thiouridylase MnmA"/>
    <property type="match status" value="1"/>
</dbReference>
<dbReference type="Gene3D" id="3.40.50.620">
    <property type="entry name" value="HUPs"/>
    <property type="match status" value="1"/>
</dbReference>
<dbReference type="SUPFAM" id="SSF52402">
    <property type="entry name" value="Adenine nucleotide alpha hydrolases-like"/>
    <property type="match status" value="1"/>
</dbReference>
<keyword evidence="2 9" id="KW-0808">Transferase</keyword>
<evidence type="ECO:0000259" key="10">
    <source>
        <dbReference type="Pfam" id="PF20258"/>
    </source>
</evidence>
<sequence length="357" mass="39527">MNKKGKVFVGMSGGVDSSVSAQLLKDAGYDVVGVFIKVWQASFLPCTWREERRDAMRAAAHIGIPFLTLDLEQEYKDRVVDYMIREYEAGRVPNPDVMCNKHVKFGGFLEFAKAHGADFVATGHYARVQESGGSYHLYTGIDEGKDQSYFLWTLTQKELKHILFPVGHLAKPEVRLLAEKMGLPNAAKKDSQGLCFMGPIDMAEFLKHYITCTAGSVLDEEGNMIGKHQGAMLYTIGQRHGFSTEKATPSEDPYFVIKKDMLANTITVAHRTSRPKEQKSFTVEGVNDITGALGGDTSGIVAQTRYHGEKYPVAIKKNNTDSRLFQIELLSEEQYVASGQSIVFYQGEECLGGGVIS</sequence>
<feature type="binding site" evidence="9">
    <location>
        <position position="123"/>
    </location>
    <ligand>
        <name>ATP</name>
        <dbReference type="ChEBI" id="CHEBI:30616"/>
    </ligand>
</feature>
<keyword evidence="7" id="KW-1015">Disulfide bond</keyword>
<evidence type="ECO:0000256" key="9">
    <source>
        <dbReference type="HAMAP-Rule" id="MF_00144"/>
    </source>
</evidence>
<dbReference type="Pfam" id="PF20259">
    <property type="entry name" value="tRNA_Me_trans_M"/>
    <property type="match status" value="1"/>
</dbReference>
<keyword evidence="4 9" id="KW-0547">Nucleotide-binding</keyword>
<feature type="region of interest" description="Interaction with target base in tRNA" evidence="9">
    <location>
        <begin position="94"/>
        <end position="96"/>
    </location>
</feature>
<evidence type="ECO:0000259" key="11">
    <source>
        <dbReference type="Pfam" id="PF20259"/>
    </source>
</evidence>
<feature type="active site" description="Nucleophile" evidence="9">
    <location>
        <position position="99"/>
    </location>
</feature>
<protein>
    <recommendedName>
        <fullName evidence="9">tRNA-specific 2-thiouridylase MnmA</fullName>
        <ecNumber evidence="9">2.8.1.13</ecNumber>
    </recommendedName>
</protein>
<dbReference type="HAMAP" id="MF_00144">
    <property type="entry name" value="tRNA_thiouridyl_MnmA"/>
    <property type="match status" value="1"/>
</dbReference>
<comment type="caution">
    <text evidence="9">Lacks conserved residue(s) required for the propagation of feature annotation.</text>
</comment>
<dbReference type="InterPro" id="IPR046885">
    <property type="entry name" value="MnmA-like_C"/>
</dbReference>
<feature type="domain" description="tRNA-specific 2-thiouridylase MnmA-like central" evidence="11">
    <location>
        <begin position="204"/>
        <end position="270"/>
    </location>
</feature>
<dbReference type="FunFam" id="3.40.50.620:FF:000115">
    <property type="entry name" value="tRNA-specific 2-thiouridylase MnmA"/>
    <property type="match status" value="1"/>
</dbReference>
<evidence type="ECO:0000313" key="13">
    <source>
        <dbReference type="Proteomes" id="UP000178106"/>
    </source>
</evidence>
<dbReference type="InterPro" id="IPR004506">
    <property type="entry name" value="MnmA-like"/>
</dbReference>
<dbReference type="PANTHER" id="PTHR11933">
    <property type="entry name" value="TRNA 5-METHYLAMINOMETHYL-2-THIOURIDYLATE -METHYLTRANSFERASE"/>
    <property type="match status" value="1"/>
</dbReference>